<dbReference type="GO" id="GO:0005634">
    <property type="term" value="C:nucleus"/>
    <property type="evidence" value="ECO:0007669"/>
    <property type="project" value="UniProtKB-SubCell"/>
</dbReference>
<dbReference type="InterPro" id="IPR040260">
    <property type="entry name" value="RFA2-like"/>
</dbReference>
<dbReference type="OrthoDB" id="77828at2759"/>
<protein>
    <recommendedName>
        <fullName evidence="3">CST complex subunit STN1</fullName>
    </recommendedName>
    <alternativeName>
        <fullName evidence="8">Suppressor of cdc thirteen homolog</fullName>
    </alternativeName>
</protein>
<evidence type="ECO:0000313" key="18">
    <source>
        <dbReference type="Proteomes" id="UP000440367"/>
    </source>
</evidence>
<keyword evidence="7" id="KW-0539">Nucleus</keyword>
<reference evidence="15 16" key="1">
    <citation type="submission" date="2018-08" db="EMBL/GenBank/DDBJ databases">
        <title>Genomic investigation of the strawberry pathogen Phytophthora fragariae indicates pathogenicity is determined by transcriptional variation in three key races.</title>
        <authorList>
            <person name="Adams T.M."/>
            <person name="Armitage A.D."/>
            <person name="Sobczyk M.K."/>
            <person name="Bates H.J."/>
            <person name="Dunwell J.M."/>
            <person name="Nellist C.F."/>
            <person name="Harrison R.J."/>
        </authorList>
    </citation>
    <scope>NUCLEOTIDE SEQUENCE [LARGE SCALE GENOMIC DNA]</scope>
    <source>
        <strain evidence="14 17">A4</strain>
        <strain evidence="13 18">BC-1</strain>
        <strain evidence="12 16">NOV-27</strain>
        <strain evidence="11 19">NOV-5</strain>
        <strain evidence="10 20">NOV-71</strain>
        <strain evidence="9 15">NOV-9</strain>
    </source>
</reference>
<organism evidence="11 19">
    <name type="scientific">Phytophthora fragariae</name>
    <dbReference type="NCBI Taxonomy" id="53985"/>
    <lineage>
        <taxon>Eukaryota</taxon>
        <taxon>Sar</taxon>
        <taxon>Stramenopiles</taxon>
        <taxon>Oomycota</taxon>
        <taxon>Peronosporomycetes</taxon>
        <taxon>Peronosporales</taxon>
        <taxon>Peronosporaceae</taxon>
        <taxon>Phytophthora</taxon>
    </lineage>
</organism>
<accession>A0A6A3UTB1</accession>
<evidence type="ECO:0000313" key="12">
    <source>
        <dbReference type="EMBL" id="KAE9236982.1"/>
    </source>
</evidence>
<dbReference type="Proteomes" id="UP000433483">
    <property type="component" value="Unassembled WGS sequence"/>
</dbReference>
<dbReference type="GO" id="GO:0003677">
    <property type="term" value="F:DNA binding"/>
    <property type="evidence" value="ECO:0007669"/>
    <property type="project" value="UniProtKB-KW"/>
</dbReference>
<dbReference type="Proteomes" id="UP000440367">
    <property type="component" value="Unassembled WGS sequence"/>
</dbReference>
<evidence type="ECO:0000256" key="4">
    <source>
        <dbReference type="ARBA" id="ARBA00022454"/>
    </source>
</evidence>
<dbReference type="EMBL" id="QXGE01000017">
    <property type="protein sequence ID" value="KAE9329661.1"/>
    <property type="molecule type" value="Genomic_DNA"/>
</dbReference>
<dbReference type="AlphaFoldDB" id="A0A6A3UTB1"/>
<dbReference type="EMBL" id="QXGB01000018">
    <property type="protein sequence ID" value="KAE9236982.1"/>
    <property type="molecule type" value="Genomic_DNA"/>
</dbReference>
<evidence type="ECO:0000256" key="3">
    <source>
        <dbReference type="ARBA" id="ARBA00017411"/>
    </source>
</evidence>
<evidence type="ECO:0000313" key="16">
    <source>
        <dbReference type="Proteomes" id="UP000433483"/>
    </source>
</evidence>
<evidence type="ECO:0000313" key="10">
    <source>
        <dbReference type="EMBL" id="KAE9139794.1"/>
    </source>
</evidence>
<evidence type="ECO:0000313" key="15">
    <source>
        <dbReference type="Proteomes" id="UP000429523"/>
    </source>
</evidence>
<evidence type="ECO:0000313" key="20">
    <source>
        <dbReference type="Proteomes" id="UP000441208"/>
    </source>
</evidence>
<dbReference type="PANTHER" id="PTHR13989:SF33">
    <property type="entry name" value="CST COMPLEX SUBUNIT STN1"/>
    <property type="match status" value="1"/>
</dbReference>
<dbReference type="EMBL" id="QXGD01000025">
    <property type="protein sequence ID" value="KAE9257369.1"/>
    <property type="molecule type" value="Genomic_DNA"/>
</dbReference>
<name>A0A6A3UTB1_9STRA</name>
<dbReference type="Gene3D" id="2.40.50.140">
    <property type="entry name" value="Nucleic acid-binding proteins"/>
    <property type="match status" value="1"/>
</dbReference>
<keyword evidence="6" id="KW-0238">DNA-binding</keyword>
<dbReference type="GO" id="GO:0000781">
    <property type="term" value="C:chromosome, telomeric region"/>
    <property type="evidence" value="ECO:0007669"/>
    <property type="project" value="UniProtKB-SubCell"/>
</dbReference>
<dbReference type="EMBL" id="QXGF01000022">
    <property type="protein sequence ID" value="KAE8949456.1"/>
    <property type="molecule type" value="Genomic_DNA"/>
</dbReference>
<gene>
    <name evidence="14" type="ORF">PF001_g780</name>
    <name evidence="13" type="ORF">PF002_g1105</name>
    <name evidence="12" type="ORF">PF005_g821</name>
    <name evidence="11" type="ORF">PF006_g789</name>
    <name evidence="10" type="ORF">PF007_g864</name>
    <name evidence="9" type="ORF">PF009_g1004</name>
</gene>
<comment type="subcellular location">
    <subcellularLocation>
        <location evidence="2">Chromosome</location>
        <location evidence="2">Telomere</location>
    </subcellularLocation>
    <subcellularLocation>
        <location evidence="1">Nucleus</location>
    </subcellularLocation>
</comment>
<dbReference type="Proteomes" id="UP000429523">
    <property type="component" value="Unassembled WGS sequence"/>
</dbReference>
<dbReference type="EMBL" id="QXGA01000018">
    <property type="protein sequence ID" value="KAE9155232.1"/>
    <property type="molecule type" value="Genomic_DNA"/>
</dbReference>
<evidence type="ECO:0000256" key="1">
    <source>
        <dbReference type="ARBA" id="ARBA00004123"/>
    </source>
</evidence>
<evidence type="ECO:0000313" key="19">
    <source>
        <dbReference type="Proteomes" id="UP000440732"/>
    </source>
</evidence>
<evidence type="ECO:0000313" key="17">
    <source>
        <dbReference type="Proteomes" id="UP000437068"/>
    </source>
</evidence>
<evidence type="ECO:0000256" key="2">
    <source>
        <dbReference type="ARBA" id="ARBA00004574"/>
    </source>
</evidence>
<comment type="caution">
    <text evidence="11">The sequence shown here is derived from an EMBL/GenBank/DDBJ whole genome shotgun (WGS) entry which is preliminary data.</text>
</comment>
<keyword evidence="4" id="KW-0158">Chromosome</keyword>
<evidence type="ECO:0000256" key="7">
    <source>
        <dbReference type="ARBA" id="ARBA00023242"/>
    </source>
</evidence>
<sequence>MRELGKDPLTWSFVKLFGLQVARDLREFEGLPASHAWRWKAAGLWRARLLTKAQCSGVVVSVVERADRVELLVDDGTALVKAVAWGEGVQAQAALGDLVHVEGKLNVDRNWDALEPSRELRVLRMSKTEDPNEELLHWTQVVELSQSYYSRGEAPVAEMTAGRKAQWEDLASEAFFSLTLSPSSTQQFLGRSDRHPHDDVLLGTLESLLVRQKASGAVEAVDVTFGDRIAAAERDAATKGQDGTPSTRNQRVRALQFAFRKLRRVGLLFLEDDEADRHILLSFEAVLMPALLQLLQGCSSGRSIAEIADAVLAQEKFKCISLQWIETGLEHLLASQLIVQREDSQLFFINK</sequence>
<dbReference type="InterPro" id="IPR012340">
    <property type="entry name" value="NA-bd_OB-fold"/>
</dbReference>
<dbReference type="PANTHER" id="PTHR13989">
    <property type="entry name" value="REPLICATION PROTEIN A-RELATED"/>
    <property type="match status" value="1"/>
</dbReference>
<keyword evidence="16" id="KW-1185">Reference proteome</keyword>
<evidence type="ECO:0000256" key="6">
    <source>
        <dbReference type="ARBA" id="ARBA00023125"/>
    </source>
</evidence>
<evidence type="ECO:0000313" key="9">
    <source>
        <dbReference type="EMBL" id="KAE8949456.1"/>
    </source>
</evidence>
<evidence type="ECO:0000313" key="14">
    <source>
        <dbReference type="EMBL" id="KAE9329661.1"/>
    </source>
</evidence>
<dbReference type="EMBL" id="QXFZ01000019">
    <property type="protein sequence ID" value="KAE9139794.1"/>
    <property type="molecule type" value="Genomic_DNA"/>
</dbReference>
<keyword evidence="5" id="KW-0779">Telomere</keyword>
<evidence type="ECO:0000313" key="11">
    <source>
        <dbReference type="EMBL" id="KAE9155232.1"/>
    </source>
</evidence>
<dbReference type="Proteomes" id="UP000437068">
    <property type="component" value="Unassembled WGS sequence"/>
</dbReference>
<dbReference type="Proteomes" id="UP000441208">
    <property type="component" value="Unassembled WGS sequence"/>
</dbReference>
<evidence type="ECO:0000256" key="5">
    <source>
        <dbReference type="ARBA" id="ARBA00022895"/>
    </source>
</evidence>
<dbReference type="Proteomes" id="UP000440732">
    <property type="component" value="Unassembled WGS sequence"/>
</dbReference>
<dbReference type="SUPFAM" id="SSF50249">
    <property type="entry name" value="Nucleic acid-binding proteins"/>
    <property type="match status" value="1"/>
</dbReference>
<evidence type="ECO:0000256" key="8">
    <source>
        <dbReference type="ARBA" id="ARBA00030039"/>
    </source>
</evidence>
<proteinExistence type="predicted"/>
<evidence type="ECO:0000313" key="13">
    <source>
        <dbReference type="EMBL" id="KAE9257369.1"/>
    </source>
</evidence>